<keyword evidence="3" id="KW-1185">Reference proteome</keyword>
<feature type="region of interest" description="Disordered" evidence="1">
    <location>
        <begin position="44"/>
        <end position="99"/>
    </location>
</feature>
<evidence type="ECO:0000313" key="3">
    <source>
        <dbReference type="Proteomes" id="UP000655443"/>
    </source>
</evidence>
<dbReference type="EMBL" id="BMVG01000002">
    <property type="protein sequence ID" value="GHE00545.1"/>
    <property type="molecule type" value="Genomic_DNA"/>
</dbReference>
<evidence type="ECO:0000313" key="2">
    <source>
        <dbReference type="EMBL" id="GHE00545.1"/>
    </source>
</evidence>
<organism evidence="2 3">
    <name type="scientific">Streptomyces alanosinicus</name>
    <dbReference type="NCBI Taxonomy" id="68171"/>
    <lineage>
        <taxon>Bacteria</taxon>
        <taxon>Bacillati</taxon>
        <taxon>Actinomycetota</taxon>
        <taxon>Actinomycetes</taxon>
        <taxon>Kitasatosporales</taxon>
        <taxon>Streptomycetaceae</taxon>
        <taxon>Streptomyces</taxon>
    </lineage>
</organism>
<protein>
    <submittedName>
        <fullName evidence="2">Uncharacterized protein</fullName>
    </submittedName>
</protein>
<gene>
    <name evidence="2" type="ORF">GCM10010339_16140</name>
</gene>
<name>A0A918YF28_9ACTN</name>
<proteinExistence type="predicted"/>
<evidence type="ECO:0000256" key="1">
    <source>
        <dbReference type="SAM" id="MobiDB-lite"/>
    </source>
</evidence>
<dbReference type="Proteomes" id="UP000655443">
    <property type="component" value="Unassembled WGS sequence"/>
</dbReference>
<sequence length="99" mass="10632">MVCRAWCSGAAVGLRCPGAVLGGGCRLWAYGAWRPRTPVAKDGANMAWSHRFKSRTHGNNPSGSTSSQAREPHSPRTVPTGRPHADRPTHAFIPHDPPP</sequence>
<accession>A0A918YF28</accession>
<dbReference type="AlphaFoldDB" id="A0A918YF28"/>
<feature type="compositionally biased region" description="Polar residues" evidence="1">
    <location>
        <begin position="57"/>
        <end position="69"/>
    </location>
</feature>
<reference evidence="2" key="2">
    <citation type="submission" date="2020-09" db="EMBL/GenBank/DDBJ databases">
        <authorList>
            <person name="Sun Q."/>
            <person name="Ohkuma M."/>
        </authorList>
    </citation>
    <scope>NUCLEOTIDE SEQUENCE</scope>
    <source>
        <strain evidence="2">JCM 4714</strain>
    </source>
</reference>
<reference evidence="2" key="1">
    <citation type="journal article" date="2014" name="Int. J. Syst. Evol. Microbiol.">
        <title>Complete genome sequence of Corynebacterium casei LMG S-19264T (=DSM 44701T), isolated from a smear-ripened cheese.</title>
        <authorList>
            <consortium name="US DOE Joint Genome Institute (JGI-PGF)"/>
            <person name="Walter F."/>
            <person name="Albersmeier A."/>
            <person name="Kalinowski J."/>
            <person name="Ruckert C."/>
        </authorList>
    </citation>
    <scope>NUCLEOTIDE SEQUENCE</scope>
    <source>
        <strain evidence="2">JCM 4714</strain>
    </source>
</reference>
<comment type="caution">
    <text evidence="2">The sequence shown here is derived from an EMBL/GenBank/DDBJ whole genome shotgun (WGS) entry which is preliminary data.</text>
</comment>